<evidence type="ECO:0000313" key="1">
    <source>
        <dbReference type="EMBL" id="PQO37170.1"/>
    </source>
</evidence>
<evidence type="ECO:0000313" key="2">
    <source>
        <dbReference type="Proteomes" id="UP000238322"/>
    </source>
</evidence>
<proteinExistence type="predicted"/>
<organism evidence="1 2">
    <name type="scientific">Blastopirellula marina</name>
    <dbReference type="NCBI Taxonomy" id="124"/>
    <lineage>
        <taxon>Bacteria</taxon>
        <taxon>Pseudomonadati</taxon>
        <taxon>Planctomycetota</taxon>
        <taxon>Planctomycetia</taxon>
        <taxon>Pirellulales</taxon>
        <taxon>Pirellulaceae</taxon>
        <taxon>Blastopirellula</taxon>
    </lineage>
</organism>
<gene>
    <name evidence="1" type="ORF">C5Y83_04225</name>
</gene>
<protein>
    <recommendedName>
        <fullName evidence="3">HEAT repeat domain-containing protein</fullName>
    </recommendedName>
</protein>
<comment type="caution">
    <text evidence="1">The sequence shown here is derived from an EMBL/GenBank/DDBJ whole genome shotgun (WGS) entry which is preliminary data.</text>
</comment>
<dbReference type="Gene3D" id="1.25.10.10">
    <property type="entry name" value="Leucine-rich Repeat Variant"/>
    <property type="match status" value="1"/>
</dbReference>
<dbReference type="SUPFAM" id="SSF48371">
    <property type="entry name" value="ARM repeat"/>
    <property type="match status" value="1"/>
</dbReference>
<dbReference type="AlphaFoldDB" id="A0A2S8FYK5"/>
<evidence type="ECO:0008006" key="3">
    <source>
        <dbReference type="Google" id="ProtNLM"/>
    </source>
</evidence>
<dbReference type="Proteomes" id="UP000238322">
    <property type="component" value="Unassembled WGS sequence"/>
</dbReference>
<reference evidence="1 2" key="1">
    <citation type="submission" date="2018-02" db="EMBL/GenBank/DDBJ databases">
        <title>Comparative genomes isolates from brazilian mangrove.</title>
        <authorList>
            <person name="Araujo J.E."/>
            <person name="Taketani R.G."/>
            <person name="Silva M.C.P."/>
            <person name="Loureco M.V."/>
            <person name="Andreote F.D."/>
        </authorList>
    </citation>
    <scope>NUCLEOTIDE SEQUENCE [LARGE SCALE GENOMIC DNA]</scope>
    <source>
        <strain evidence="1 2">Hex-1 MGV</strain>
    </source>
</reference>
<dbReference type="InterPro" id="IPR016024">
    <property type="entry name" value="ARM-type_fold"/>
</dbReference>
<dbReference type="OrthoDB" id="796912at2"/>
<name>A0A2S8FYK5_9BACT</name>
<sequence length="434" mass="47988">MMDELDNIPWHQLTHAYGSAEDVPELLRELRTASPDLQGEDSPLWHLFGNIWHQGTVYEATSYAVPFLIEAAVDPTTPDRAGILQLLTEIANGSSYRAVHGNLQQEQDFTEKRAQESDWAARARHAVVAGYEKFVAITSEPGDVRYAAANLLARLPVRKEATSQILRTMLATETRDTYRAGLLLLLGVTGDSSEETRDVLLAALDAENENERHAAAFAIGHLKVTALPPKAFQVMMDAVVENHLEESLEGELPWQLDDEIFVEDLFAKLSPGNQKQVVMRLIAALEAGRRKETEVGRLVMLAFPLVSNVDNKVTVGSASRLQMRAIRALYNAMKGGKRIFSGHFPSWGLPDSMRDWRALASGRDPTPPDECQPVIASEHAPGISISPADLYVGQRILSRYFGAGTVLQLEPEEDFIEVTVDFDEEGITHLGLAR</sequence>
<dbReference type="EMBL" id="PUHY01000005">
    <property type="protein sequence ID" value="PQO37170.1"/>
    <property type="molecule type" value="Genomic_DNA"/>
</dbReference>
<dbReference type="RefSeq" id="WP_105328419.1">
    <property type="nucleotide sequence ID" value="NZ_PUHY01000005.1"/>
</dbReference>
<dbReference type="InterPro" id="IPR011989">
    <property type="entry name" value="ARM-like"/>
</dbReference>
<accession>A0A2S8FYK5</accession>